<dbReference type="PANTHER" id="PTHR30614:SF46">
    <property type="entry name" value="ABC TRANSPORTER MEMBRANE SPANNING PERMEASE-GLUTAMINE TRANSPORT"/>
    <property type="match status" value="1"/>
</dbReference>
<name>A0AAW5B9K7_9BACI</name>
<dbReference type="PROSITE" id="PS50928">
    <property type="entry name" value="ABC_TM1"/>
    <property type="match status" value="1"/>
</dbReference>
<dbReference type="GO" id="GO:0022857">
    <property type="term" value="F:transmembrane transporter activity"/>
    <property type="evidence" value="ECO:0007669"/>
    <property type="project" value="InterPro"/>
</dbReference>
<dbReference type="InterPro" id="IPR000515">
    <property type="entry name" value="MetI-like"/>
</dbReference>
<reference evidence="10 11" key="1">
    <citation type="journal article" date="2022" name="Evol. Bioinform. Online">
        <title>Draft Genome Sequence of Oceanobacillus jordanicus Strain GSFE11, a Halotolerant Plant Growth-Promoting Bacterial Endophyte Isolated From the Jordan Valley.</title>
        <authorList>
            <person name="Alhindi T."/>
            <person name="Albdaiwi R."/>
        </authorList>
    </citation>
    <scope>NUCLEOTIDE SEQUENCE [LARGE SCALE GENOMIC DNA]</scope>
    <source>
        <strain evidence="10 11">GSFE11</strain>
    </source>
</reference>
<evidence type="ECO:0000256" key="2">
    <source>
        <dbReference type="ARBA" id="ARBA00022448"/>
    </source>
</evidence>
<comment type="caution">
    <text evidence="10">The sequence shown here is derived from an EMBL/GenBank/DDBJ whole genome shotgun (WGS) entry which is preliminary data.</text>
</comment>
<dbReference type="InterPro" id="IPR043429">
    <property type="entry name" value="ArtM/GltK/GlnP/TcyL/YhdX-like"/>
</dbReference>
<feature type="transmembrane region" description="Helical" evidence="8">
    <location>
        <begin position="87"/>
        <end position="108"/>
    </location>
</feature>
<keyword evidence="6 8" id="KW-1133">Transmembrane helix</keyword>
<evidence type="ECO:0000256" key="5">
    <source>
        <dbReference type="ARBA" id="ARBA00022970"/>
    </source>
</evidence>
<dbReference type="SUPFAM" id="SSF161098">
    <property type="entry name" value="MetI-like"/>
    <property type="match status" value="1"/>
</dbReference>
<accession>A0AAW5B9K7</accession>
<comment type="subcellular location">
    <subcellularLocation>
        <location evidence="1 8">Cell membrane</location>
        <topology evidence="1 8">Multi-pass membrane protein</topology>
    </subcellularLocation>
</comment>
<keyword evidence="2 8" id="KW-0813">Transport</keyword>
<dbReference type="PANTHER" id="PTHR30614">
    <property type="entry name" value="MEMBRANE COMPONENT OF AMINO ACID ABC TRANSPORTER"/>
    <property type="match status" value="1"/>
</dbReference>
<comment type="similarity">
    <text evidence="8">Belongs to the binding-protein-dependent transport system permease family.</text>
</comment>
<feature type="transmembrane region" description="Helical" evidence="8">
    <location>
        <begin position="62"/>
        <end position="81"/>
    </location>
</feature>
<evidence type="ECO:0000313" key="10">
    <source>
        <dbReference type="EMBL" id="MCG3421071.1"/>
    </source>
</evidence>
<sequence>MLLSSLLEFYDIFVGSFDLFLEGLWITFKLSIASLLIAFVIGLFIAILKISNIKILQWIADLYIWIVRGTPLVVQIFILFYGLTDIFLIPMFWAGVAGLAFHSGAYIAEIIRGTIQSIDKGQREAGRSLGMTSGMTMRRIILPQAFRRAVPSLGNQFIIGIKDSSLVSFIGMQDLFGVASSMGSNTFNYLPYFITVAIYYLFIVLILTLIVNKIEKKLARSD</sequence>
<protein>
    <submittedName>
        <fullName evidence="10">Amino acid ABC transporter permease</fullName>
    </submittedName>
</protein>
<dbReference type="InterPro" id="IPR035906">
    <property type="entry name" value="MetI-like_sf"/>
</dbReference>
<evidence type="ECO:0000256" key="3">
    <source>
        <dbReference type="ARBA" id="ARBA00022475"/>
    </source>
</evidence>
<dbReference type="GO" id="GO:0043190">
    <property type="term" value="C:ATP-binding cassette (ABC) transporter complex"/>
    <property type="evidence" value="ECO:0007669"/>
    <property type="project" value="InterPro"/>
</dbReference>
<feature type="transmembrane region" description="Helical" evidence="8">
    <location>
        <begin position="189"/>
        <end position="211"/>
    </location>
</feature>
<evidence type="ECO:0000256" key="1">
    <source>
        <dbReference type="ARBA" id="ARBA00004651"/>
    </source>
</evidence>
<dbReference type="EMBL" id="JAIFZM010000022">
    <property type="protein sequence ID" value="MCG3421071.1"/>
    <property type="molecule type" value="Genomic_DNA"/>
</dbReference>
<dbReference type="FunFam" id="1.10.3720.10:FF:000033">
    <property type="entry name" value="Polar amino acid ABC transporter permease"/>
    <property type="match status" value="1"/>
</dbReference>
<keyword evidence="7 8" id="KW-0472">Membrane</keyword>
<feature type="domain" description="ABC transmembrane type-1" evidence="9">
    <location>
        <begin position="24"/>
        <end position="211"/>
    </location>
</feature>
<dbReference type="NCBIfam" id="TIGR01726">
    <property type="entry name" value="HEQRo_perm_3TM"/>
    <property type="match status" value="1"/>
</dbReference>
<organism evidence="10 11">
    <name type="scientific">Oceanobacillus jordanicus</name>
    <dbReference type="NCBI Taxonomy" id="2867266"/>
    <lineage>
        <taxon>Bacteria</taxon>
        <taxon>Bacillati</taxon>
        <taxon>Bacillota</taxon>
        <taxon>Bacilli</taxon>
        <taxon>Bacillales</taxon>
        <taxon>Bacillaceae</taxon>
        <taxon>Oceanobacillus</taxon>
    </lineage>
</organism>
<dbReference type="InterPro" id="IPR010065">
    <property type="entry name" value="AA_ABC_transptr_permease_3TM"/>
</dbReference>
<keyword evidence="11" id="KW-1185">Reference proteome</keyword>
<dbReference type="GO" id="GO:0006865">
    <property type="term" value="P:amino acid transport"/>
    <property type="evidence" value="ECO:0007669"/>
    <property type="project" value="UniProtKB-KW"/>
</dbReference>
<dbReference type="Pfam" id="PF00528">
    <property type="entry name" value="BPD_transp_1"/>
    <property type="match status" value="1"/>
</dbReference>
<dbReference type="Proteomes" id="UP001199631">
    <property type="component" value="Unassembled WGS sequence"/>
</dbReference>
<dbReference type="AlphaFoldDB" id="A0AAW5B9K7"/>
<feature type="transmembrane region" description="Helical" evidence="8">
    <location>
        <begin position="26"/>
        <end position="50"/>
    </location>
</feature>
<evidence type="ECO:0000256" key="8">
    <source>
        <dbReference type="RuleBase" id="RU363032"/>
    </source>
</evidence>
<gene>
    <name evidence="10" type="ORF">K3T81_18160</name>
</gene>
<evidence type="ECO:0000313" key="11">
    <source>
        <dbReference type="Proteomes" id="UP001199631"/>
    </source>
</evidence>
<evidence type="ECO:0000256" key="6">
    <source>
        <dbReference type="ARBA" id="ARBA00022989"/>
    </source>
</evidence>
<dbReference type="RefSeq" id="WP_106897072.1">
    <property type="nucleotide sequence ID" value="NZ_JAIFZM010000022.1"/>
</dbReference>
<proteinExistence type="inferred from homology"/>
<keyword evidence="4 8" id="KW-0812">Transmembrane</keyword>
<evidence type="ECO:0000256" key="7">
    <source>
        <dbReference type="ARBA" id="ARBA00023136"/>
    </source>
</evidence>
<dbReference type="CDD" id="cd06261">
    <property type="entry name" value="TM_PBP2"/>
    <property type="match status" value="1"/>
</dbReference>
<keyword evidence="5" id="KW-0029">Amino-acid transport</keyword>
<evidence type="ECO:0000259" key="9">
    <source>
        <dbReference type="PROSITE" id="PS50928"/>
    </source>
</evidence>
<dbReference type="Gene3D" id="1.10.3720.10">
    <property type="entry name" value="MetI-like"/>
    <property type="match status" value="1"/>
</dbReference>
<evidence type="ECO:0000256" key="4">
    <source>
        <dbReference type="ARBA" id="ARBA00022692"/>
    </source>
</evidence>
<keyword evidence="3" id="KW-1003">Cell membrane</keyword>